<dbReference type="FunFam" id="3.30.420.10:FF:000032">
    <property type="entry name" value="Retrovirus-related Pol polyprotein from transposon 297-like Protein"/>
    <property type="match status" value="1"/>
</dbReference>
<evidence type="ECO:0000256" key="3">
    <source>
        <dbReference type="ARBA" id="ARBA00022771"/>
    </source>
</evidence>
<dbReference type="InterPro" id="IPR001130">
    <property type="entry name" value="TatD-like"/>
</dbReference>
<dbReference type="InterPro" id="IPR013083">
    <property type="entry name" value="Znf_RING/FYVE/PHD"/>
</dbReference>
<dbReference type="PANTHER" id="PTHR37984:SF5">
    <property type="entry name" value="PROTEIN NYNRIN-LIKE"/>
    <property type="match status" value="1"/>
</dbReference>
<dbReference type="InterPro" id="IPR036397">
    <property type="entry name" value="RNaseH_sf"/>
</dbReference>
<feature type="region of interest" description="Disordered" evidence="5">
    <location>
        <begin position="415"/>
        <end position="452"/>
    </location>
</feature>
<dbReference type="GO" id="GO:0008270">
    <property type="term" value="F:zinc ion binding"/>
    <property type="evidence" value="ECO:0007669"/>
    <property type="project" value="UniProtKB-KW"/>
</dbReference>
<keyword evidence="2" id="KW-0479">Metal-binding</keyword>
<dbReference type="Gene3D" id="3.30.420.10">
    <property type="entry name" value="Ribonuclease H-like superfamily/Ribonuclease H"/>
    <property type="match status" value="1"/>
</dbReference>
<feature type="compositionally biased region" description="Basic residues" evidence="5">
    <location>
        <begin position="431"/>
        <end position="448"/>
    </location>
</feature>
<dbReference type="Proteomes" id="UP000694845">
    <property type="component" value="Unplaced"/>
</dbReference>
<evidence type="ECO:0000256" key="1">
    <source>
        <dbReference type="ARBA" id="ARBA00009275"/>
    </source>
</evidence>
<dbReference type="InterPro" id="IPR032466">
    <property type="entry name" value="Metal_Hydrolase"/>
</dbReference>
<name>A0A8B8A1S3_ACAPL</name>
<dbReference type="InterPro" id="IPR041588">
    <property type="entry name" value="Integrase_H2C2"/>
</dbReference>
<evidence type="ECO:0000256" key="2">
    <source>
        <dbReference type="ARBA" id="ARBA00022723"/>
    </source>
</evidence>
<dbReference type="SMART" id="SM00249">
    <property type="entry name" value="PHD"/>
    <property type="match status" value="1"/>
</dbReference>
<dbReference type="GeneID" id="110990915"/>
<dbReference type="RefSeq" id="XP_022111688.1">
    <property type="nucleotide sequence ID" value="XM_022255996.1"/>
</dbReference>
<sequence length="861" mass="98266">MLWGPIQKKMWVNRDLYHIDSGILWRKIGDTNVLVVPQTLQGQIIEMNHDLPSAGHAGIDRTIARIKSKYYCCGMTEDIKKYVILCSVCNQNKKATRHPKCPMIEYHAGLPMEKVHLDFLGPLPKTPRGNEYILMMVDQFTKWVECIPLPSQTAEVTAQAAVSSFFSRFGYPLQIVTDQGRNFESKLFSNLCKVLQIHKAKTTPYRPSANGQVERYNRTLMDAVRCYVGKSQNQWDKHLDQIAGAVRSTVNCSTGFMPSMLMLGRETNQPVDLMFPFPPSAKTVGSIDEYCSDLAQAISSAHEAARTTLLVKGKCRKLSPPWKGPALITRKLSPYLYRVEYKNITFTVNHDHLKRCRDRKTPDKGKESGSPAKEAYSFCRKPDDGNFMIQCDGCDEWYHGQCVNVPPEDGMAMDNLSNRGERKDHSEKRMERKRKHSPITTAPKRRKQSCPIKGCDHTTNKLKWHVYYHLPEYYRISKTTERLQPTYQKLRVIGLVFLSKTLVGETVTVSDLVSYANRRWTDRGSTISAEVEAEMYTLSIQQGWPRVPEFTLGPINSPAALIHWRPLSFLFNQLNKAQQEEFRNLSINDADTPDPHHVQEIVLEGIDSHFHLDRLEDSLGREGLECIQETLDRRPDHTIVLSGGVINYYDPEHYHRILFSADSRWKVAVGVHPKKVSRMTEQQWDQLQQLLAHPQVIAISEVGLDFSISKNTWDRQTQFLEHLLNLGTLGFVLVVHLRGARGDPTGVQVQEMCRGILQQKCSRYQRIHLHSFTGNRQQMEAWLTVFPNCYLGFSALTKNFCLEQLEALRCAPLDRVLLETDSPHFRVHSTRVNTPAYLGDIGSLVANVKQIALAEVMQATT</sequence>
<accession>A0A8B8A1S3</accession>
<gene>
    <name evidence="8" type="primary">LOC110990915</name>
</gene>
<organism evidence="7 8">
    <name type="scientific">Acanthaster planci</name>
    <name type="common">Crown-of-thorns starfish</name>
    <dbReference type="NCBI Taxonomy" id="133434"/>
    <lineage>
        <taxon>Eukaryota</taxon>
        <taxon>Metazoa</taxon>
        <taxon>Echinodermata</taxon>
        <taxon>Eleutherozoa</taxon>
        <taxon>Asterozoa</taxon>
        <taxon>Asteroidea</taxon>
        <taxon>Valvatacea</taxon>
        <taxon>Valvatida</taxon>
        <taxon>Acanthasteridae</taxon>
        <taxon>Acanthaster</taxon>
    </lineage>
</organism>
<dbReference type="GO" id="GO:0003676">
    <property type="term" value="F:nucleic acid binding"/>
    <property type="evidence" value="ECO:0007669"/>
    <property type="project" value="InterPro"/>
</dbReference>
<dbReference type="Gene3D" id="3.20.20.140">
    <property type="entry name" value="Metal-dependent hydrolases"/>
    <property type="match status" value="1"/>
</dbReference>
<evidence type="ECO:0000256" key="4">
    <source>
        <dbReference type="ARBA" id="ARBA00022833"/>
    </source>
</evidence>
<evidence type="ECO:0000313" key="8">
    <source>
        <dbReference type="RefSeq" id="XP_022111688.1"/>
    </source>
</evidence>
<dbReference type="PANTHER" id="PTHR37984">
    <property type="entry name" value="PROTEIN CBG26694"/>
    <property type="match status" value="1"/>
</dbReference>
<dbReference type="Gene3D" id="3.30.40.10">
    <property type="entry name" value="Zinc/RING finger domain, C3HC4 (zinc finger)"/>
    <property type="match status" value="1"/>
</dbReference>
<dbReference type="OrthoDB" id="10056831at2759"/>
<feature type="non-terminal residue" evidence="8">
    <location>
        <position position="861"/>
    </location>
</feature>
<proteinExistence type="inferred from homology"/>
<dbReference type="InterPro" id="IPR050951">
    <property type="entry name" value="Retrovirus_Pol_polyprotein"/>
</dbReference>
<dbReference type="SUPFAM" id="SSF53098">
    <property type="entry name" value="Ribonuclease H-like"/>
    <property type="match status" value="1"/>
</dbReference>
<dbReference type="SUPFAM" id="SSF51556">
    <property type="entry name" value="Metallo-dependent hydrolases"/>
    <property type="match status" value="1"/>
</dbReference>
<dbReference type="AlphaFoldDB" id="A0A8B8A1S3"/>
<dbReference type="Pfam" id="PF00628">
    <property type="entry name" value="PHD"/>
    <property type="match status" value="1"/>
</dbReference>
<keyword evidence="7" id="KW-1185">Reference proteome</keyword>
<evidence type="ECO:0000313" key="7">
    <source>
        <dbReference type="Proteomes" id="UP000694845"/>
    </source>
</evidence>
<evidence type="ECO:0000256" key="5">
    <source>
        <dbReference type="SAM" id="MobiDB-lite"/>
    </source>
</evidence>
<dbReference type="InterPro" id="IPR019787">
    <property type="entry name" value="Znf_PHD-finger"/>
</dbReference>
<dbReference type="PROSITE" id="PS50994">
    <property type="entry name" value="INTEGRASE"/>
    <property type="match status" value="1"/>
</dbReference>
<keyword evidence="4" id="KW-0862">Zinc</keyword>
<dbReference type="KEGG" id="aplc:110990915"/>
<feature type="compositionally biased region" description="Basic and acidic residues" evidence="5">
    <location>
        <begin position="419"/>
        <end position="430"/>
    </location>
</feature>
<feature type="domain" description="Integrase catalytic" evidence="6">
    <location>
        <begin position="107"/>
        <end position="266"/>
    </location>
</feature>
<evidence type="ECO:0000259" key="6">
    <source>
        <dbReference type="PROSITE" id="PS50994"/>
    </source>
</evidence>
<dbReference type="InterPro" id="IPR001965">
    <property type="entry name" value="Znf_PHD"/>
</dbReference>
<comment type="similarity">
    <text evidence="1">Belongs to the metallo-dependent hydrolases superfamily. TatD-type hydrolase family.</text>
</comment>
<dbReference type="Pfam" id="PF01026">
    <property type="entry name" value="TatD_DNase"/>
    <property type="match status" value="1"/>
</dbReference>
<dbReference type="Pfam" id="PF00665">
    <property type="entry name" value="rve"/>
    <property type="match status" value="1"/>
</dbReference>
<dbReference type="FunFam" id="1.10.340.70:FF:000001">
    <property type="entry name" value="Retrovirus-related Pol polyprotein from transposon gypsy-like Protein"/>
    <property type="match status" value="1"/>
</dbReference>
<dbReference type="SUPFAM" id="SSF57903">
    <property type="entry name" value="FYVE/PHD zinc finger"/>
    <property type="match status" value="1"/>
</dbReference>
<dbReference type="InterPro" id="IPR001584">
    <property type="entry name" value="Integrase_cat-core"/>
</dbReference>
<dbReference type="InterPro" id="IPR011011">
    <property type="entry name" value="Znf_FYVE_PHD"/>
</dbReference>
<dbReference type="Pfam" id="PF17921">
    <property type="entry name" value="Integrase_H2C2"/>
    <property type="match status" value="1"/>
</dbReference>
<reference evidence="8" key="1">
    <citation type="submission" date="2025-08" db="UniProtKB">
        <authorList>
            <consortium name="RefSeq"/>
        </authorList>
    </citation>
    <scope>IDENTIFICATION</scope>
</reference>
<dbReference type="GO" id="GO:0016788">
    <property type="term" value="F:hydrolase activity, acting on ester bonds"/>
    <property type="evidence" value="ECO:0007669"/>
    <property type="project" value="InterPro"/>
</dbReference>
<protein>
    <submittedName>
        <fullName evidence="8">Uncharacterized protein LOC110990915</fullName>
    </submittedName>
</protein>
<dbReference type="Gene3D" id="1.10.340.70">
    <property type="match status" value="1"/>
</dbReference>
<dbReference type="InterPro" id="IPR012337">
    <property type="entry name" value="RNaseH-like_sf"/>
</dbReference>
<dbReference type="GO" id="GO:0015074">
    <property type="term" value="P:DNA integration"/>
    <property type="evidence" value="ECO:0007669"/>
    <property type="project" value="InterPro"/>
</dbReference>
<keyword evidence="3" id="KW-0863">Zinc-finger</keyword>